<dbReference type="Pfam" id="PF12796">
    <property type="entry name" value="Ank_2"/>
    <property type="match status" value="1"/>
</dbReference>
<dbReference type="EMBL" id="DS469517">
    <property type="protein sequence ID" value="EDO47770.1"/>
    <property type="molecule type" value="Genomic_DNA"/>
</dbReference>
<sequence length="612" mass="68790">MRRSSVDQWFHSAKKGKDADLTKLIEKRKAWDVDIRDVKFRSALFLAAKAGKVAAVEQLLNHGAEPNRHSRFGTPAHAAAEEGHEECFRLLISRGAQLDLRNHQGVTVLECAKEAWGTPKTNRIIKSAEEIKFDALKKRKASVSSEQDSPDHGKTDQSIETCGQEEAKHGGQWRSSPESQQSGCLSESEEESQEISSCETKNRYDVDYGSQDMPMEAVNIAKAGPSDNYSLNIQNKGNLVVQLGDDREHTFQRQLAVPMKRRNNFHGSNTKILRLRIRNSSQIVGATSKKRKRREVLGYKKGGQLDKNSSTKNVYIDIKDNSGPIQISNGSCNINKYNINIVNSSGNVVIGDNAKCEHNFVTGENVTADGSHPNMVVSPTSPLVVRAGKSLAKRTQLIYTLIGDIYPLRENGKWDLFYQSINQRLKIVRNAGQRDVQIFLMIEKSIGLRYQKKNEDALNLLNKANKKISEHALELREFLLALSHTELAALYRREGKKLKTYDALAKAQQNAEMVPSFLVKGFTAYERASTLVKELSLVSYLEPDRDEIKKETKDALRLVISFCEKMLQQNPDIYLRKHIFALLLLAHLDLNCRTSVARSQPVCEGDVKEAED</sequence>
<dbReference type="InterPro" id="IPR002110">
    <property type="entry name" value="Ankyrin_rpt"/>
</dbReference>
<dbReference type="STRING" id="45351.A7RKZ7"/>
<dbReference type="InterPro" id="IPR036770">
    <property type="entry name" value="Ankyrin_rpt-contain_sf"/>
</dbReference>
<proteinExistence type="predicted"/>
<feature type="region of interest" description="Disordered" evidence="2">
    <location>
        <begin position="163"/>
        <end position="208"/>
    </location>
</feature>
<feature type="repeat" description="ANK" evidence="1">
    <location>
        <begin position="39"/>
        <end position="71"/>
    </location>
</feature>
<evidence type="ECO:0000256" key="2">
    <source>
        <dbReference type="SAM" id="MobiDB-lite"/>
    </source>
</evidence>
<dbReference type="AlphaFoldDB" id="A7RKZ7"/>
<evidence type="ECO:0000313" key="3">
    <source>
        <dbReference type="EMBL" id="EDO47770.1"/>
    </source>
</evidence>
<feature type="repeat" description="ANK" evidence="1">
    <location>
        <begin position="71"/>
        <end position="103"/>
    </location>
</feature>
<dbReference type="Gene3D" id="1.25.40.20">
    <property type="entry name" value="Ankyrin repeat-containing domain"/>
    <property type="match status" value="1"/>
</dbReference>
<gene>
    <name evidence="3" type="ORF">NEMVEDRAFT_v1g239023</name>
</gene>
<dbReference type="HOGENOM" id="CLU_446413_0_0_1"/>
<dbReference type="PANTHER" id="PTHR22677">
    <property type="entry name" value="ANKYRIN REPEAT DOMAIN-CONTAINING PROTEIN 60"/>
    <property type="match status" value="1"/>
</dbReference>
<dbReference type="Proteomes" id="UP000001593">
    <property type="component" value="Unassembled WGS sequence"/>
</dbReference>
<accession>A7RKZ7</accession>
<dbReference type="SUPFAM" id="SSF48403">
    <property type="entry name" value="Ankyrin repeat"/>
    <property type="match status" value="1"/>
</dbReference>
<reference evidence="3 4" key="1">
    <citation type="journal article" date="2007" name="Science">
        <title>Sea anemone genome reveals ancestral eumetazoan gene repertoire and genomic organization.</title>
        <authorList>
            <person name="Putnam N.H."/>
            <person name="Srivastava M."/>
            <person name="Hellsten U."/>
            <person name="Dirks B."/>
            <person name="Chapman J."/>
            <person name="Salamov A."/>
            <person name="Terry A."/>
            <person name="Shapiro H."/>
            <person name="Lindquist E."/>
            <person name="Kapitonov V.V."/>
            <person name="Jurka J."/>
            <person name="Genikhovich G."/>
            <person name="Grigoriev I.V."/>
            <person name="Lucas S.M."/>
            <person name="Steele R.E."/>
            <person name="Finnerty J.R."/>
            <person name="Technau U."/>
            <person name="Martindale M.Q."/>
            <person name="Rokhsar D.S."/>
        </authorList>
    </citation>
    <scope>NUCLEOTIDE SEQUENCE [LARGE SCALE GENOMIC DNA]</scope>
    <source>
        <strain evidence="4">CH2 X CH6</strain>
    </source>
</reference>
<protein>
    <submittedName>
        <fullName evidence="3">Uncharacterized protein</fullName>
    </submittedName>
</protein>
<dbReference type="eggNOG" id="KOG0504">
    <property type="taxonomic scope" value="Eukaryota"/>
</dbReference>
<keyword evidence="1" id="KW-0040">ANK repeat</keyword>
<dbReference type="InterPro" id="IPR039323">
    <property type="entry name" value="ANKRD_45/46/60"/>
</dbReference>
<dbReference type="SMART" id="SM00248">
    <property type="entry name" value="ANK"/>
    <property type="match status" value="2"/>
</dbReference>
<evidence type="ECO:0000256" key="1">
    <source>
        <dbReference type="PROSITE-ProRule" id="PRU00023"/>
    </source>
</evidence>
<name>A7RKZ7_NEMVE</name>
<dbReference type="PANTHER" id="PTHR22677:SF4">
    <property type="entry name" value="USHER SYNDROME TYPE-1G PROTEIN-LIKE PROTEIN"/>
    <property type="match status" value="1"/>
</dbReference>
<organism evidence="3 4">
    <name type="scientific">Nematostella vectensis</name>
    <name type="common">Starlet sea anemone</name>
    <dbReference type="NCBI Taxonomy" id="45351"/>
    <lineage>
        <taxon>Eukaryota</taxon>
        <taxon>Metazoa</taxon>
        <taxon>Cnidaria</taxon>
        <taxon>Anthozoa</taxon>
        <taxon>Hexacorallia</taxon>
        <taxon>Actiniaria</taxon>
        <taxon>Edwardsiidae</taxon>
        <taxon>Nematostella</taxon>
    </lineage>
</organism>
<dbReference type="PROSITE" id="PS50088">
    <property type="entry name" value="ANK_REPEAT"/>
    <property type="match status" value="2"/>
</dbReference>
<dbReference type="InParanoid" id="A7RKZ7"/>
<keyword evidence="4" id="KW-1185">Reference proteome</keyword>
<dbReference type="PROSITE" id="PS50297">
    <property type="entry name" value="ANK_REP_REGION"/>
    <property type="match status" value="1"/>
</dbReference>
<evidence type="ECO:0000313" key="4">
    <source>
        <dbReference type="Proteomes" id="UP000001593"/>
    </source>
</evidence>